<keyword evidence="4" id="KW-0732">Signal</keyword>
<keyword evidence="3" id="KW-0813">Transport</keyword>
<keyword evidence="7" id="KW-1185">Reference proteome</keyword>
<evidence type="ECO:0000313" key="7">
    <source>
        <dbReference type="Proteomes" id="UP000788153"/>
    </source>
</evidence>
<feature type="domain" description="Solute-binding protein family 5" evidence="5">
    <location>
        <begin position="68"/>
        <end position="323"/>
    </location>
</feature>
<dbReference type="PANTHER" id="PTHR30290:SF10">
    <property type="entry name" value="PERIPLASMIC OLIGOPEPTIDE-BINDING PROTEIN-RELATED"/>
    <property type="match status" value="1"/>
</dbReference>
<name>A0ABX0U0F0_9SPHN</name>
<dbReference type="Pfam" id="PF00496">
    <property type="entry name" value="SBP_bac_5"/>
    <property type="match status" value="1"/>
</dbReference>
<comment type="similarity">
    <text evidence="2">Belongs to the bacterial solute-binding protein 5 family.</text>
</comment>
<evidence type="ECO:0000259" key="5">
    <source>
        <dbReference type="Pfam" id="PF00496"/>
    </source>
</evidence>
<dbReference type="Gene3D" id="3.10.105.10">
    <property type="entry name" value="Dipeptide-binding Protein, Domain 3"/>
    <property type="match status" value="2"/>
</dbReference>
<dbReference type="InterPro" id="IPR000914">
    <property type="entry name" value="SBP_5_dom"/>
</dbReference>
<evidence type="ECO:0000256" key="3">
    <source>
        <dbReference type="ARBA" id="ARBA00022448"/>
    </source>
</evidence>
<comment type="subcellular location">
    <subcellularLocation>
        <location evidence="1">Periplasm</location>
    </subcellularLocation>
</comment>
<reference evidence="6 7" key="1">
    <citation type="submission" date="2020-03" db="EMBL/GenBank/DDBJ databases">
        <title>Genomic Encyclopedia of Type Strains, Phase IV (KMG-IV): sequencing the most valuable type-strain genomes for metagenomic binning, comparative biology and taxonomic classification.</title>
        <authorList>
            <person name="Goeker M."/>
        </authorList>
    </citation>
    <scope>NUCLEOTIDE SEQUENCE [LARGE SCALE GENOMIC DNA]</scope>
    <source>
        <strain evidence="6 7">DSM 22753</strain>
    </source>
</reference>
<evidence type="ECO:0000256" key="4">
    <source>
        <dbReference type="ARBA" id="ARBA00022729"/>
    </source>
</evidence>
<dbReference type="PANTHER" id="PTHR30290">
    <property type="entry name" value="PERIPLASMIC BINDING COMPONENT OF ABC TRANSPORTER"/>
    <property type="match status" value="1"/>
</dbReference>
<sequence length="484" mass="52182">MVRSLLPLLLVLFVAGCERRPDDVPVVVSAIGGPARLVDPGRGQPSLASLLLADATAQGLVRFDANGQVEPGLAERWIVIDDGRSYIFRLRAAEWADGSPVTAEQVVARLRRATAPEARNAVSPYLSAIDEIVAMTPQVIEVRLSRPRPNLLTLFAHPALAIYGTGQRVGSGPFRIAERGAEDIVLQPAFDPSQASDEVEEPAPEDFVRLRGERAAMAILRFAERESDLVTGGSFADWPLIEIADVAPNTLRIDPAIGLFGLAIVERTGFLADAANRAAIAMAIDRGTLTAAFRQAWTPVQSVLPDQLDSADVPALPDWTASDLTERRAVAQARVAIWRARNPVAPPLRVALPPGPGSNLVWGSLAEAFAAIGLPIRRVAVREDADLRLIDAVAPYESARWFLVTACRLCSAETIAAIDAARDAPDAAARSALLAQADIAVARETPFIPIAPPLRWSLVAPRLAQWQANPYAWHPLNRLRREPN</sequence>
<comment type="caution">
    <text evidence="6">The sequence shown here is derived from an EMBL/GenBank/DDBJ whole genome shotgun (WGS) entry which is preliminary data.</text>
</comment>
<protein>
    <submittedName>
        <fullName evidence="6">Peptide/nickel transport system substrate-binding protein</fullName>
    </submittedName>
</protein>
<dbReference type="SUPFAM" id="SSF53850">
    <property type="entry name" value="Periplasmic binding protein-like II"/>
    <property type="match status" value="1"/>
</dbReference>
<dbReference type="PROSITE" id="PS51257">
    <property type="entry name" value="PROKAR_LIPOPROTEIN"/>
    <property type="match status" value="1"/>
</dbReference>
<evidence type="ECO:0000313" key="6">
    <source>
        <dbReference type="EMBL" id="NIJ22766.1"/>
    </source>
</evidence>
<dbReference type="Proteomes" id="UP000788153">
    <property type="component" value="Unassembled WGS sequence"/>
</dbReference>
<evidence type="ECO:0000256" key="2">
    <source>
        <dbReference type="ARBA" id="ARBA00005695"/>
    </source>
</evidence>
<organism evidence="6 7">
    <name type="scientific">Sphingomonas japonica</name>
    <dbReference type="NCBI Taxonomy" id="511662"/>
    <lineage>
        <taxon>Bacteria</taxon>
        <taxon>Pseudomonadati</taxon>
        <taxon>Pseudomonadota</taxon>
        <taxon>Alphaproteobacteria</taxon>
        <taxon>Sphingomonadales</taxon>
        <taxon>Sphingomonadaceae</taxon>
        <taxon>Sphingomonas</taxon>
    </lineage>
</organism>
<dbReference type="RefSeq" id="WP_140047978.1">
    <property type="nucleotide sequence ID" value="NZ_BAAAEV010000001.1"/>
</dbReference>
<dbReference type="Gene3D" id="3.90.76.10">
    <property type="entry name" value="Dipeptide-binding Protein, Domain 1"/>
    <property type="match status" value="1"/>
</dbReference>
<accession>A0ABX0U0F0</accession>
<dbReference type="InterPro" id="IPR039424">
    <property type="entry name" value="SBP_5"/>
</dbReference>
<evidence type="ECO:0000256" key="1">
    <source>
        <dbReference type="ARBA" id="ARBA00004418"/>
    </source>
</evidence>
<dbReference type="Gene3D" id="3.40.190.10">
    <property type="entry name" value="Periplasmic binding protein-like II"/>
    <property type="match status" value="2"/>
</dbReference>
<gene>
    <name evidence="6" type="ORF">FHT01_000308</name>
</gene>
<proteinExistence type="inferred from homology"/>
<dbReference type="EMBL" id="JAASQP010000001">
    <property type="protein sequence ID" value="NIJ22766.1"/>
    <property type="molecule type" value="Genomic_DNA"/>
</dbReference>